<name>A0A2S2CYD7_9PROT</name>
<dbReference type="Pfam" id="PF01613">
    <property type="entry name" value="Flavin_Reduct"/>
    <property type="match status" value="1"/>
</dbReference>
<accession>A0A2S2CYD7</accession>
<feature type="domain" description="Flavin reductase like" evidence="3">
    <location>
        <begin position="13"/>
        <end position="156"/>
    </location>
</feature>
<keyword evidence="2" id="KW-0560">Oxidoreductase</keyword>
<dbReference type="PANTHER" id="PTHR30466">
    <property type="entry name" value="FLAVIN REDUCTASE"/>
    <property type="match status" value="1"/>
</dbReference>
<protein>
    <recommendedName>
        <fullName evidence="3">Flavin reductase like domain-containing protein</fullName>
    </recommendedName>
</protein>
<reference evidence="5" key="1">
    <citation type="submission" date="2018-05" db="EMBL/GenBank/DDBJ databases">
        <title>Azospirillum thermophila sp. nov., a novel isolated from hot spring.</title>
        <authorList>
            <person name="Zhao Z."/>
        </authorList>
    </citation>
    <scope>NUCLEOTIDE SEQUENCE [LARGE SCALE GENOMIC DNA]</scope>
    <source>
        <strain evidence="5">CFH 70021</strain>
        <plasmid evidence="5">unnamed2</plasmid>
    </source>
</reference>
<evidence type="ECO:0000256" key="1">
    <source>
        <dbReference type="ARBA" id="ARBA00008898"/>
    </source>
</evidence>
<gene>
    <name evidence="4" type="ORF">DEW08_26295</name>
</gene>
<dbReference type="InterPro" id="IPR002563">
    <property type="entry name" value="Flavin_Rdtase-like_dom"/>
</dbReference>
<dbReference type="KEGG" id="azz:DEW08_26295"/>
<dbReference type="SMART" id="SM00903">
    <property type="entry name" value="Flavin_Reduct"/>
    <property type="match status" value="1"/>
</dbReference>
<evidence type="ECO:0000256" key="2">
    <source>
        <dbReference type="ARBA" id="ARBA00023002"/>
    </source>
</evidence>
<dbReference type="GO" id="GO:0042602">
    <property type="term" value="F:riboflavin reductase (NADPH) activity"/>
    <property type="evidence" value="ECO:0007669"/>
    <property type="project" value="TreeGrafter"/>
</dbReference>
<evidence type="ECO:0000313" key="4">
    <source>
        <dbReference type="EMBL" id="AWK89534.1"/>
    </source>
</evidence>
<dbReference type="InterPro" id="IPR012349">
    <property type="entry name" value="Split_barrel_FMN-bd"/>
</dbReference>
<evidence type="ECO:0000259" key="3">
    <source>
        <dbReference type="SMART" id="SM00903"/>
    </source>
</evidence>
<dbReference type="SUPFAM" id="SSF50475">
    <property type="entry name" value="FMN-binding split barrel"/>
    <property type="match status" value="1"/>
</dbReference>
<dbReference type="Proteomes" id="UP000245629">
    <property type="component" value="Plasmid unnamed2"/>
</dbReference>
<dbReference type="InterPro" id="IPR050268">
    <property type="entry name" value="NADH-dep_flavin_reductase"/>
</dbReference>
<dbReference type="GO" id="GO:0010181">
    <property type="term" value="F:FMN binding"/>
    <property type="evidence" value="ECO:0007669"/>
    <property type="project" value="InterPro"/>
</dbReference>
<comment type="similarity">
    <text evidence="1">Belongs to the non-flavoprotein flavin reductase family.</text>
</comment>
<dbReference type="RefSeq" id="WP_109332923.1">
    <property type="nucleotide sequence ID" value="NZ_CP029357.1"/>
</dbReference>
<keyword evidence="4" id="KW-0614">Plasmid</keyword>
<proteinExistence type="inferred from homology"/>
<geneLocation type="plasmid" evidence="4 5">
    <name>unnamed2</name>
</geneLocation>
<dbReference type="PANTHER" id="PTHR30466:SF11">
    <property type="entry name" value="FLAVIN-DEPENDENT MONOOXYGENASE, REDUCTASE SUBUNIT HSAB"/>
    <property type="match status" value="1"/>
</dbReference>
<keyword evidence="5" id="KW-1185">Reference proteome</keyword>
<dbReference type="Gene3D" id="2.30.110.10">
    <property type="entry name" value="Electron Transport, Fmn-binding Protein, Chain A"/>
    <property type="match status" value="1"/>
</dbReference>
<dbReference type="EMBL" id="CP029357">
    <property type="protein sequence ID" value="AWK89534.1"/>
    <property type="molecule type" value="Genomic_DNA"/>
</dbReference>
<sequence>MTSLDPKDFRRALGRFPTGVAVMTTRTPDGRCVGMTANSFSSVSLDPAMVLWSVARRAPSFDAFVGADAFAINILAAGQEHLSQQFARPSDDKFAGVEWTPGHGGAPVIAGCTAVFECSVSATYPGGDHEIILGRVQRYRWDDTEPLVFAAGAYARIAPLLSAA</sequence>
<dbReference type="AlphaFoldDB" id="A0A2S2CYD7"/>
<dbReference type="OrthoDB" id="9792858at2"/>
<organism evidence="4 5">
    <name type="scientific">Azospirillum thermophilum</name>
    <dbReference type="NCBI Taxonomy" id="2202148"/>
    <lineage>
        <taxon>Bacteria</taxon>
        <taxon>Pseudomonadati</taxon>
        <taxon>Pseudomonadota</taxon>
        <taxon>Alphaproteobacteria</taxon>
        <taxon>Rhodospirillales</taxon>
        <taxon>Azospirillaceae</taxon>
        <taxon>Azospirillum</taxon>
    </lineage>
</organism>
<evidence type="ECO:0000313" key="5">
    <source>
        <dbReference type="Proteomes" id="UP000245629"/>
    </source>
</evidence>